<feature type="non-terminal residue" evidence="5">
    <location>
        <position position="1236"/>
    </location>
</feature>
<evidence type="ECO:0000259" key="4">
    <source>
        <dbReference type="PROSITE" id="PS51444"/>
    </source>
</evidence>
<evidence type="ECO:0000313" key="6">
    <source>
        <dbReference type="Proteomes" id="UP000539032"/>
    </source>
</evidence>
<comment type="caution">
    <text evidence="5">The sequence shown here is derived from an EMBL/GenBank/DDBJ whole genome shotgun (WGS) entry which is preliminary data.</text>
</comment>
<dbReference type="InterPro" id="IPR041387">
    <property type="entry name" value="FHOD1_GBD_N"/>
</dbReference>
<name>A0A7L4HNW9_SCOUM</name>
<dbReference type="OrthoDB" id="9806920at2759"/>
<dbReference type="Pfam" id="PF18382">
    <property type="entry name" value="Formin_GBD_N"/>
    <property type="match status" value="1"/>
</dbReference>
<organism evidence="5 6">
    <name type="scientific">Scopus umbretta</name>
    <name type="common">Hammerkop</name>
    <dbReference type="NCBI Taxonomy" id="33581"/>
    <lineage>
        <taxon>Eukaryota</taxon>
        <taxon>Metazoa</taxon>
        <taxon>Chordata</taxon>
        <taxon>Craniata</taxon>
        <taxon>Vertebrata</taxon>
        <taxon>Euteleostomi</taxon>
        <taxon>Archelosauria</taxon>
        <taxon>Archosauria</taxon>
        <taxon>Dinosauria</taxon>
        <taxon>Saurischia</taxon>
        <taxon>Theropoda</taxon>
        <taxon>Coelurosauria</taxon>
        <taxon>Aves</taxon>
        <taxon>Neognathae</taxon>
        <taxon>Neoaves</taxon>
        <taxon>Aequornithes</taxon>
        <taxon>Pelecaniformes</taxon>
        <taxon>Scopidae</taxon>
        <taxon>Scopus</taxon>
    </lineage>
</organism>
<dbReference type="Gene3D" id="1.20.58.2220">
    <property type="entry name" value="Formin, FH2 domain"/>
    <property type="match status" value="1"/>
</dbReference>
<dbReference type="Proteomes" id="UP000539032">
    <property type="component" value="Unassembled WGS sequence"/>
</dbReference>
<dbReference type="InterPro" id="IPR011989">
    <property type="entry name" value="ARM-like"/>
</dbReference>
<dbReference type="Pfam" id="PF02181">
    <property type="entry name" value="FH2"/>
    <property type="match status" value="1"/>
</dbReference>
<dbReference type="InterPro" id="IPR056771">
    <property type="entry name" value="FH3_FHOD1-3-like"/>
</dbReference>
<dbReference type="FunFam" id="1.25.10.10:FF:000056">
    <property type="entry name" value="FH1/FH2 domain-containing protein 3 isoform X1"/>
    <property type="match status" value="1"/>
</dbReference>
<dbReference type="PANTHER" id="PTHR45920">
    <property type="entry name" value="FORMIN HOMOLOGY 2 DOMAIN CONTAINING, ISOFORM I"/>
    <property type="match status" value="1"/>
</dbReference>
<reference evidence="5 6" key="1">
    <citation type="submission" date="2020-02" db="EMBL/GenBank/DDBJ databases">
        <title>Bird 10,000 Genomes (B10K) Project - Family phase.</title>
        <authorList>
            <person name="Zhang G."/>
        </authorList>
    </citation>
    <scope>NUCLEOTIDE SEQUENCE [LARGE SCALE GENOMIC DNA]</scope>
    <source>
        <strain evidence="5">B10K-DU-002-70</strain>
        <tissue evidence="5">Muscle</tissue>
    </source>
</reference>
<evidence type="ECO:0000313" key="5">
    <source>
        <dbReference type="EMBL" id="NXX54392.1"/>
    </source>
</evidence>
<gene>
    <name evidence="5" type="primary">Fhod3_0</name>
    <name evidence="5" type="ORF">SCOUMB_R11630</name>
</gene>
<dbReference type="SMART" id="SM00498">
    <property type="entry name" value="FH2"/>
    <property type="match status" value="1"/>
</dbReference>
<feature type="compositionally biased region" description="Basic residues" evidence="2">
    <location>
        <begin position="1199"/>
        <end position="1214"/>
    </location>
</feature>
<dbReference type="SUPFAM" id="SSF101447">
    <property type="entry name" value="Formin homology 2 domain (FH2 domain)"/>
    <property type="match status" value="1"/>
</dbReference>
<dbReference type="EMBL" id="VZTL01015803">
    <property type="protein sequence ID" value="NXX54392.1"/>
    <property type="molecule type" value="Genomic_DNA"/>
</dbReference>
<dbReference type="SUPFAM" id="SSF48371">
    <property type="entry name" value="ARM repeat"/>
    <property type="match status" value="1"/>
</dbReference>
<keyword evidence="1" id="KW-0009">Actin-binding</keyword>
<proteinExistence type="predicted"/>
<dbReference type="GO" id="GO:0051015">
    <property type="term" value="F:actin filament binding"/>
    <property type="evidence" value="ECO:0007669"/>
    <property type="project" value="TreeGrafter"/>
</dbReference>
<dbReference type="InterPro" id="IPR014768">
    <property type="entry name" value="GBD/FH3_dom"/>
</dbReference>
<dbReference type="GO" id="GO:0005856">
    <property type="term" value="C:cytoskeleton"/>
    <property type="evidence" value="ECO:0007669"/>
    <property type="project" value="TreeGrafter"/>
</dbReference>
<evidence type="ECO:0000259" key="3">
    <source>
        <dbReference type="PROSITE" id="PS51232"/>
    </source>
</evidence>
<feature type="non-terminal residue" evidence="5">
    <location>
        <position position="1"/>
    </location>
</feature>
<dbReference type="GO" id="GO:0030866">
    <property type="term" value="P:cortical actin cytoskeleton organization"/>
    <property type="evidence" value="ECO:0007669"/>
    <property type="project" value="TreeGrafter"/>
</dbReference>
<protein>
    <submittedName>
        <fullName evidence="5">FHOD3 protein</fullName>
    </submittedName>
</protein>
<feature type="domain" description="FH2" evidence="4">
    <location>
        <begin position="701"/>
        <end position="1095"/>
    </location>
</feature>
<dbReference type="InterPro" id="IPR016024">
    <property type="entry name" value="ARM-type_fold"/>
</dbReference>
<feature type="compositionally biased region" description="Polar residues" evidence="2">
    <location>
        <begin position="1103"/>
        <end position="1121"/>
    </location>
</feature>
<dbReference type="AlphaFoldDB" id="A0A7L4HNW9"/>
<feature type="region of interest" description="Disordered" evidence="2">
    <location>
        <begin position="1080"/>
        <end position="1219"/>
    </location>
</feature>
<evidence type="ECO:0000256" key="1">
    <source>
        <dbReference type="ARBA" id="ARBA00023203"/>
    </source>
</evidence>
<evidence type="ECO:0000256" key="2">
    <source>
        <dbReference type="SAM" id="MobiDB-lite"/>
    </source>
</evidence>
<dbReference type="GO" id="GO:0005737">
    <property type="term" value="C:cytoplasm"/>
    <property type="evidence" value="ECO:0007669"/>
    <property type="project" value="TreeGrafter"/>
</dbReference>
<dbReference type="InterPro" id="IPR015425">
    <property type="entry name" value="FH2_Formin"/>
</dbReference>
<dbReference type="PROSITE" id="PS51444">
    <property type="entry name" value="FH2"/>
    <property type="match status" value="1"/>
</dbReference>
<feature type="compositionally biased region" description="Basic residues" evidence="2">
    <location>
        <begin position="1080"/>
        <end position="1094"/>
    </location>
</feature>
<sequence length="1236" mass="135562">LEDCTLQVSPSGHYLDLDLSLLEQKDDLEGFYEEVRKGRRPTLILRTQLSVRVHAIIEKLYNSQGPELRRSLFSLKQLFQEDKDLVPEFVNLDGLTCLIKVGAEADQNYQNYILRALSQIMLFVDGMQGVINHNETVQWLYTLSGSPFRLVVKMALKLLLVFVEYTEPNALLLIRAVNAVDQARGTCPWSNFMAILEQRNGADTELLVFTMTLINKTLAALPDQDTFYDVTDCLEQQGMERVVQQYLGSKGTDLDLKQQFTLYESALKLEDGVEELPLGGRKERRRTDEGRRGWRSQSSCPEPGPHAQPLLGTPGTPKELPTKDTLAVPTPSSPAEPCPGSVYNSASSVQLALASPTAEKEQPTGPGERSVYKARFLENLAAAQKEKISSMAKGRLDIVSDAALEHPTTLAWDRDSGTPEPGMEPPSIRSRLAWLDTTDSCSTISSDTKFMLDMLYAKGSSELGREKVFPEVPSSPLVQGEVEMDAEGDGSWQQEGAWLHGRAPDGPVASAHAKLARAMSSIDAETHTQKLGNTGMMPIKKDMELTWERLEASPVQLKIKDLDFTDLGEEDDFDILDTGPIANSSFLPPSIEATSAGALMVPPPVIPGCPPPPPPPPAIPGCPPPPPPAIPGCPPPPPPAIPGSPPPPPPAIPGCPPPPPPAIPGCPPPPPPAIPGCPPPLPPAVPGCPPPPGLPGPSATDGPSQAKKKRTVKLFWKELKQPDGTVGLGRFGQGTLWASLQNVEVNAAKLEHLFESRSKEVPTSKKATDGKKVVVVLDPKRSNAINIGLTVLPPVHIIKTAVLNFDEFAVNKEGIEKILTMVPTEEEKQKIQEAQLANPDVPLGSAEQFLLALSSISDLTARLQLWAFKLDYESLEQEIAEPLFDLKVGMEQLARNHTFKCILATLLAMGNFLNGSQSRGFELGYLEKVSEVKDTVHRQSLLHHLCQMVVEKFPETTDLYSEIASITHSAKVDFDELANSLVQLERRCRASWDNLKVIAKHETKPVLKSKLTDFLKDSTQRIVVLKVVHRRILNRFHSFLLYLGYPASAVRDMKVTPICKLLREFALEYRTCRERVLQQQKKRAAHRERNKTRGRLITETEKFSSITETASPPAMVSSSPKEQMEAGHESMKSLLTSPTDAPARRNRASRGTGHTSPAQGSPAQEDIPSSPDDASDEIMDRLVKSVTHNANPRPCANKERRRSRGNRKSLRRTLKSGLSDDLVQALGLGRAPGMEV</sequence>
<accession>A0A7L4HNW9</accession>
<keyword evidence="6" id="KW-1185">Reference proteome</keyword>
<dbReference type="PANTHER" id="PTHR45920:SF2">
    <property type="entry name" value="FH1_FH2 DOMAIN-CONTAINING PROTEIN 1"/>
    <property type="match status" value="1"/>
</dbReference>
<dbReference type="Gene3D" id="1.25.10.10">
    <property type="entry name" value="Leucine-rich Repeat Variant"/>
    <property type="match status" value="1"/>
</dbReference>
<feature type="domain" description="GBD/FH3" evidence="3">
    <location>
        <begin position="1"/>
        <end position="389"/>
    </location>
</feature>
<feature type="compositionally biased region" description="Polar residues" evidence="2">
    <location>
        <begin position="1152"/>
        <end position="1162"/>
    </location>
</feature>
<feature type="region of interest" description="Disordered" evidence="2">
    <location>
        <begin position="278"/>
        <end position="343"/>
    </location>
</feature>
<dbReference type="PROSITE" id="PS51232">
    <property type="entry name" value="GBD_FH3"/>
    <property type="match status" value="1"/>
</dbReference>
<dbReference type="Pfam" id="PF24959">
    <property type="entry name" value="FH3_FHOD1-3"/>
    <property type="match status" value="1"/>
</dbReference>
<dbReference type="InterPro" id="IPR042201">
    <property type="entry name" value="FH2_Formin_sf"/>
</dbReference>
<feature type="compositionally biased region" description="Basic and acidic residues" evidence="2">
    <location>
        <begin position="1122"/>
        <end position="1131"/>
    </location>
</feature>